<proteinExistence type="predicted"/>
<dbReference type="RefSeq" id="WP_078715233.1">
    <property type="nucleotide sequence ID" value="NZ_FUYG01000009.1"/>
</dbReference>
<dbReference type="InterPro" id="IPR012349">
    <property type="entry name" value="Split_barrel_FMN-bd"/>
</dbReference>
<dbReference type="SUPFAM" id="SSF50475">
    <property type="entry name" value="FMN-binding split barrel"/>
    <property type="match status" value="1"/>
</dbReference>
<organism evidence="1 2">
    <name type="scientific">Agreia bicolorata</name>
    <dbReference type="NCBI Taxonomy" id="110935"/>
    <lineage>
        <taxon>Bacteria</taxon>
        <taxon>Bacillati</taxon>
        <taxon>Actinomycetota</taxon>
        <taxon>Actinomycetes</taxon>
        <taxon>Micrococcales</taxon>
        <taxon>Microbacteriaceae</taxon>
        <taxon>Agreia</taxon>
    </lineage>
</organism>
<evidence type="ECO:0000313" key="2">
    <source>
        <dbReference type="Proteomes" id="UP000189735"/>
    </source>
</evidence>
<sequence length="208" mass="23147">MRKAPVFALSDEAELRRLIELNPWITLVSHTSKGLVASHYAVLLDDSRDELAIVGHLGRPDERIHELGQHEVMVIVQGPHRYISPSWYDAEPAVPTWNFTSAHLSGVPEILDADENLRVLDRLVEHFEQHVDAPRLMRGTAEDSAYADAISAGTVGFRLVPTRIEAKTKLSQNKPEATVDRIISELEGDGPYASKALAAEMQRVRGEK</sequence>
<dbReference type="PANTHER" id="PTHR35802:SF1">
    <property type="entry name" value="PROTEASE SYNTHASE AND SPORULATION PROTEIN PAI 2"/>
    <property type="match status" value="1"/>
</dbReference>
<reference evidence="2" key="1">
    <citation type="submission" date="2017-02" db="EMBL/GenBank/DDBJ databases">
        <authorList>
            <person name="Varghese N."/>
            <person name="Submissions S."/>
        </authorList>
    </citation>
    <scope>NUCLEOTIDE SEQUENCE [LARGE SCALE GENOMIC DNA]</scope>
    <source>
        <strain evidence="2">VKM Ac-2052</strain>
    </source>
</reference>
<gene>
    <name evidence="1" type="ORF">SAMN06295879_3228</name>
</gene>
<dbReference type="PANTHER" id="PTHR35802">
    <property type="entry name" value="PROTEASE SYNTHASE AND SPORULATION PROTEIN PAI 2"/>
    <property type="match status" value="1"/>
</dbReference>
<dbReference type="Proteomes" id="UP000189735">
    <property type="component" value="Unassembled WGS sequence"/>
</dbReference>
<name>A0A1T4YHT9_9MICO</name>
<evidence type="ECO:0000313" key="1">
    <source>
        <dbReference type="EMBL" id="SKB01273.1"/>
    </source>
</evidence>
<dbReference type="EMBL" id="FUYG01000009">
    <property type="protein sequence ID" value="SKB01273.1"/>
    <property type="molecule type" value="Genomic_DNA"/>
</dbReference>
<dbReference type="Pfam" id="PF04299">
    <property type="entry name" value="FMN_bind_2"/>
    <property type="match status" value="1"/>
</dbReference>
<protein>
    <submittedName>
        <fullName evidence="1">Negative transcriptional regulator, PaiB family</fullName>
    </submittedName>
</protein>
<accession>A0A1T4YHT9</accession>
<dbReference type="Gene3D" id="2.30.110.10">
    <property type="entry name" value="Electron Transport, Fmn-binding Protein, Chain A"/>
    <property type="match status" value="1"/>
</dbReference>
<dbReference type="AlphaFoldDB" id="A0A1T4YHT9"/>
<dbReference type="InterPro" id="IPR007396">
    <property type="entry name" value="TR_PAI2-type"/>
</dbReference>
<dbReference type="PIRSF" id="PIRSF010372">
    <property type="entry name" value="PaiB"/>
    <property type="match status" value="1"/>
</dbReference>